<feature type="domain" description="Galactose oxidase-like Early set" evidence="4">
    <location>
        <begin position="623"/>
        <end position="716"/>
    </location>
</feature>
<dbReference type="Pfam" id="PF09118">
    <property type="entry name" value="GO-like_E_set"/>
    <property type="match status" value="1"/>
</dbReference>
<organism evidence="5 6">
    <name type="scientific">Actinoplanes siamensis</name>
    <dbReference type="NCBI Taxonomy" id="1223317"/>
    <lineage>
        <taxon>Bacteria</taxon>
        <taxon>Bacillati</taxon>
        <taxon>Actinomycetota</taxon>
        <taxon>Actinomycetes</taxon>
        <taxon>Micromonosporales</taxon>
        <taxon>Micromonosporaceae</taxon>
        <taxon>Actinoplanes</taxon>
    </lineage>
</organism>
<dbReference type="Gene3D" id="2.60.40.10">
    <property type="entry name" value="Immunoglobulins"/>
    <property type="match status" value="1"/>
</dbReference>
<keyword evidence="1" id="KW-0732">Signal</keyword>
<dbReference type="PANTHER" id="PTHR32208:SF21">
    <property type="entry name" value="LOW QUALITY PROTEIN: ALDEHYDE OXIDASE GLOX-LIKE"/>
    <property type="match status" value="1"/>
</dbReference>
<dbReference type="InterPro" id="IPR037293">
    <property type="entry name" value="Gal_Oxidase_central_sf"/>
</dbReference>
<dbReference type="AlphaFoldDB" id="A0A919NBT2"/>
<dbReference type="SUPFAM" id="SSF81296">
    <property type="entry name" value="E set domains"/>
    <property type="match status" value="1"/>
</dbReference>
<dbReference type="RefSeq" id="WP_203683651.1">
    <property type="nucleotide sequence ID" value="NZ_BOMW01000061.1"/>
</dbReference>
<evidence type="ECO:0000256" key="1">
    <source>
        <dbReference type="ARBA" id="ARBA00022729"/>
    </source>
</evidence>
<dbReference type="SUPFAM" id="SSF50965">
    <property type="entry name" value="Galactose oxidase, central domain"/>
    <property type="match status" value="1"/>
</dbReference>
<evidence type="ECO:0000259" key="4">
    <source>
        <dbReference type="Pfam" id="PF09118"/>
    </source>
</evidence>
<feature type="region of interest" description="Disordered" evidence="2">
    <location>
        <begin position="1"/>
        <end position="31"/>
    </location>
</feature>
<dbReference type="InterPro" id="IPR015202">
    <property type="entry name" value="GO-like_E_set"/>
</dbReference>
<dbReference type="CDD" id="cd02851">
    <property type="entry name" value="E_set_GO_C"/>
    <property type="match status" value="1"/>
</dbReference>
<dbReference type="Gene3D" id="2.60.120.260">
    <property type="entry name" value="Galactose-binding domain-like"/>
    <property type="match status" value="1"/>
</dbReference>
<gene>
    <name evidence="5" type="ORF">Asi03nite_58220</name>
</gene>
<proteinExistence type="predicted"/>
<dbReference type="InterPro" id="IPR009880">
    <property type="entry name" value="Glyoxal_oxidase_N"/>
</dbReference>
<dbReference type="InterPro" id="IPR013783">
    <property type="entry name" value="Ig-like_fold"/>
</dbReference>
<feature type="compositionally biased region" description="Basic and acidic residues" evidence="2">
    <location>
        <begin position="10"/>
        <end position="21"/>
    </location>
</feature>
<evidence type="ECO:0000259" key="3">
    <source>
        <dbReference type="Pfam" id="PF07250"/>
    </source>
</evidence>
<evidence type="ECO:0000313" key="6">
    <source>
        <dbReference type="Proteomes" id="UP000629619"/>
    </source>
</evidence>
<evidence type="ECO:0008006" key="7">
    <source>
        <dbReference type="Google" id="ProtNLM"/>
    </source>
</evidence>
<dbReference type="GO" id="GO:0005975">
    <property type="term" value="P:carbohydrate metabolic process"/>
    <property type="evidence" value="ECO:0007669"/>
    <property type="project" value="UniProtKB-ARBA"/>
</dbReference>
<dbReference type="InterPro" id="IPR014756">
    <property type="entry name" value="Ig_E-set"/>
</dbReference>
<accession>A0A919NBT2</accession>
<dbReference type="InterPro" id="IPR011043">
    <property type="entry name" value="Gal_Oxase/kelch_b-propeller"/>
</dbReference>
<dbReference type="Pfam" id="PF07250">
    <property type="entry name" value="Glyoxal_oxid_N"/>
    <property type="match status" value="1"/>
</dbReference>
<feature type="domain" description="Glyoxal oxidase N-terminal" evidence="3">
    <location>
        <begin position="280"/>
        <end position="604"/>
    </location>
</feature>
<reference evidence="5" key="1">
    <citation type="submission" date="2021-01" db="EMBL/GenBank/DDBJ databases">
        <title>Whole genome shotgun sequence of Actinoplanes siamensis NBRC 109076.</title>
        <authorList>
            <person name="Komaki H."/>
            <person name="Tamura T."/>
        </authorList>
    </citation>
    <scope>NUCLEOTIDE SEQUENCE</scope>
    <source>
        <strain evidence="5">NBRC 109076</strain>
    </source>
</reference>
<dbReference type="PANTHER" id="PTHR32208">
    <property type="entry name" value="SECRETED PROTEIN-RELATED"/>
    <property type="match status" value="1"/>
</dbReference>
<comment type="caution">
    <text evidence="5">The sequence shown here is derived from an EMBL/GenBank/DDBJ whole genome shotgun (WGS) entry which is preliminary data.</text>
</comment>
<evidence type="ECO:0000313" key="5">
    <source>
        <dbReference type="EMBL" id="GIF08284.1"/>
    </source>
</evidence>
<dbReference type="EMBL" id="BOMW01000061">
    <property type="protein sequence ID" value="GIF08284.1"/>
    <property type="molecule type" value="Genomic_DNA"/>
</dbReference>
<dbReference type="Gene3D" id="2.130.10.80">
    <property type="entry name" value="Galactose oxidase/kelch, beta-propeller"/>
    <property type="match status" value="1"/>
</dbReference>
<protein>
    <recommendedName>
        <fullName evidence="7">Glyoxal oxidase-like protein</fullName>
    </recommendedName>
</protein>
<keyword evidence="6" id="KW-1185">Reference proteome</keyword>
<dbReference type="Proteomes" id="UP000629619">
    <property type="component" value="Unassembled WGS sequence"/>
</dbReference>
<sequence length="717" mass="76649">MTPHPRPRLRKADPPGRKEAPAPRPRPLLSRANRAHIAQVLVLTLVLTLALPGRPASAGANLIANPGLESIAGDGFPVCWEQSGYGNNGHTFELSADAHSGGRSMAVTLANAGEGDRKAMMLEDASCAPNVTPDHQYDLSVWYKTSTPSTVMTMFRHDVARGWVYWTDLASLPVTTEWARQTVRTPPVPPDTDQIVWGVTIYGNGTLKTDDYTMVDATQAAPEGACSAGDKCVKGSWAVMPFPSTVRAIHAVLLRNGDVLLIAGSGNDPDAFAAKTFKTAIYRPGSGTFTPVATPEDLFCSGHVQLRDGRILVMGGNKDYSAADGSHGYKGLRNSYVFDPETSSYQRVNDMTGGSWYPSATILGNGDVVSLGGLGEDSSGTVLTQYFSDRQQRWLGVGEAKQTWAFWGLYPSMILMQDGRLFYTGSHVFGNGLSGTGSSIYDYAAGTVTEVPGLRRKDERDQSMSVLLPPAQDQRVLTLGGGNNETNVDAHRLTDLIDLKQASPVYTAGPQIPQGTLTGGTPQTGAQGKMYVSAVILPDGKVFETGGGLHNRADPVHEASMYDPATDTFTPGMAVDPVPRGYHSSAFLLPDGRVMAIGDNPGNGTFDMRISVYSPPYLFRGARPQITGLSGTDWTYGSSNTITVDQPIVKAELIRPAAVTHSSDPNQRFVDLPMTVDGNRIALNLTSNPNLAPPGWYMLFAVGANGVPSVAKWVKVG</sequence>
<name>A0A919NBT2_9ACTN</name>
<evidence type="ECO:0000256" key="2">
    <source>
        <dbReference type="SAM" id="MobiDB-lite"/>
    </source>
</evidence>